<protein>
    <submittedName>
        <fullName evidence="1">Uncharacterized protein</fullName>
    </submittedName>
</protein>
<gene>
    <name evidence="1" type="ORF">SCFA_790006</name>
</gene>
<dbReference type="AlphaFoldDB" id="A0A485M8C5"/>
<proteinExistence type="predicted"/>
<dbReference type="EMBL" id="CAADRN010000382">
    <property type="protein sequence ID" value="VFU19359.1"/>
    <property type="molecule type" value="Genomic_DNA"/>
</dbReference>
<organism evidence="1">
    <name type="scientific">anaerobic digester metagenome</name>
    <dbReference type="NCBI Taxonomy" id="1263854"/>
    <lineage>
        <taxon>unclassified sequences</taxon>
        <taxon>metagenomes</taxon>
        <taxon>ecological metagenomes</taxon>
    </lineage>
</organism>
<sequence>MFNKSIPLPDTNKDRRENLSLSVFQLRLVSFARQGAGGVSEAAGQISRQTVRKDAV</sequence>
<evidence type="ECO:0000313" key="1">
    <source>
        <dbReference type="EMBL" id="VFU19359.1"/>
    </source>
</evidence>
<name>A0A485M8C5_9ZZZZ</name>
<reference evidence="1" key="1">
    <citation type="submission" date="2019-03" db="EMBL/GenBank/DDBJ databases">
        <authorList>
            <person name="Hao L."/>
        </authorList>
    </citation>
    <scope>NUCLEOTIDE SEQUENCE</scope>
</reference>
<accession>A0A485M8C5</accession>